<dbReference type="InParanoid" id="A0A0C2WIW8"/>
<dbReference type="Proteomes" id="UP000054549">
    <property type="component" value="Unassembled WGS sequence"/>
</dbReference>
<proteinExistence type="predicted"/>
<protein>
    <submittedName>
        <fullName evidence="1">Uncharacterized protein</fullName>
    </submittedName>
</protein>
<evidence type="ECO:0000313" key="1">
    <source>
        <dbReference type="EMBL" id="KIL61472.1"/>
    </source>
</evidence>
<organism evidence="1 2">
    <name type="scientific">Amanita muscaria (strain Koide BX008)</name>
    <dbReference type="NCBI Taxonomy" id="946122"/>
    <lineage>
        <taxon>Eukaryota</taxon>
        <taxon>Fungi</taxon>
        <taxon>Dikarya</taxon>
        <taxon>Basidiomycota</taxon>
        <taxon>Agaricomycotina</taxon>
        <taxon>Agaricomycetes</taxon>
        <taxon>Agaricomycetidae</taxon>
        <taxon>Agaricales</taxon>
        <taxon>Pluteineae</taxon>
        <taxon>Amanitaceae</taxon>
        <taxon>Amanita</taxon>
    </lineage>
</organism>
<dbReference type="AlphaFoldDB" id="A0A0C2WIW8"/>
<dbReference type="EMBL" id="KN818284">
    <property type="protein sequence ID" value="KIL61472.1"/>
    <property type="molecule type" value="Genomic_DNA"/>
</dbReference>
<name>A0A0C2WIW8_AMAMK</name>
<reference evidence="1 2" key="1">
    <citation type="submission" date="2014-04" db="EMBL/GenBank/DDBJ databases">
        <title>Evolutionary Origins and Diversification of the Mycorrhizal Mutualists.</title>
        <authorList>
            <consortium name="DOE Joint Genome Institute"/>
            <consortium name="Mycorrhizal Genomics Consortium"/>
            <person name="Kohler A."/>
            <person name="Kuo A."/>
            <person name="Nagy L.G."/>
            <person name="Floudas D."/>
            <person name="Copeland A."/>
            <person name="Barry K.W."/>
            <person name="Cichocki N."/>
            <person name="Veneault-Fourrey C."/>
            <person name="LaButti K."/>
            <person name="Lindquist E.A."/>
            <person name="Lipzen A."/>
            <person name="Lundell T."/>
            <person name="Morin E."/>
            <person name="Murat C."/>
            <person name="Riley R."/>
            <person name="Ohm R."/>
            <person name="Sun H."/>
            <person name="Tunlid A."/>
            <person name="Henrissat B."/>
            <person name="Grigoriev I.V."/>
            <person name="Hibbett D.S."/>
            <person name="Martin F."/>
        </authorList>
    </citation>
    <scope>NUCLEOTIDE SEQUENCE [LARGE SCALE GENOMIC DNA]</scope>
    <source>
        <strain evidence="1 2">Koide BX008</strain>
    </source>
</reference>
<evidence type="ECO:0000313" key="2">
    <source>
        <dbReference type="Proteomes" id="UP000054549"/>
    </source>
</evidence>
<sequence length="97" mass="10635">MGQTDRRHSCGSGITGTSFVRALMKNPAKGDEPLTVVMLEARDEAIKTCPQGLYELSTPKGVIKTRHVVHANDCTALVSKKAFGRKHQEIGPRFLED</sequence>
<keyword evidence="2" id="KW-1185">Reference proteome</keyword>
<gene>
    <name evidence="1" type="ORF">M378DRAFT_166932</name>
</gene>
<accession>A0A0C2WIW8</accession>
<dbReference type="HOGENOM" id="CLU_2346226_0_0_1"/>